<feature type="compositionally biased region" description="Polar residues" evidence="1">
    <location>
        <begin position="36"/>
        <end position="47"/>
    </location>
</feature>
<sequence>MRRTSRNLRERLGEERATRNLREYYNEEDVKESQRKISITPEQNPSVTLARRPEDSHSNKHKPRLVPWYPNYLDMTWVVQGNACHYGVNVKNISFYFIL</sequence>
<keyword evidence="3" id="KW-1185">Reference proteome</keyword>
<organism evidence="2 3">
    <name type="scientific">Elysia crispata</name>
    <name type="common">lettuce slug</name>
    <dbReference type="NCBI Taxonomy" id="231223"/>
    <lineage>
        <taxon>Eukaryota</taxon>
        <taxon>Metazoa</taxon>
        <taxon>Spiralia</taxon>
        <taxon>Lophotrochozoa</taxon>
        <taxon>Mollusca</taxon>
        <taxon>Gastropoda</taxon>
        <taxon>Heterobranchia</taxon>
        <taxon>Euthyneura</taxon>
        <taxon>Panpulmonata</taxon>
        <taxon>Sacoglossa</taxon>
        <taxon>Placobranchoidea</taxon>
        <taxon>Plakobranchidae</taxon>
        <taxon>Elysia</taxon>
    </lineage>
</organism>
<name>A0AAE0YSM4_9GAST</name>
<protein>
    <submittedName>
        <fullName evidence="2">Uncharacterized protein</fullName>
    </submittedName>
</protein>
<dbReference type="AlphaFoldDB" id="A0AAE0YSM4"/>
<evidence type="ECO:0000313" key="3">
    <source>
        <dbReference type="Proteomes" id="UP001283361"/>
    </source>
</evidence>
<reference evidence="2" key="1">
    <citation type="journal article" date="2023" name="G3 (Bethesda)">
        <title>A reference genome for the long-term kleptoplast-retaining sea slug Elysia crispata morphotype clarki.</title>
        <authorList>
            <person name="Eastman K.E."/>
            <person name="Pendleton A.L."/>
            <person name="Shaikh M.A."/>
            <person name="Suttiyut T."/>
            <person name="Ogas R."/>
            <person name="Tomko P."/>
            <person name="Gavelis G."/>
            <person name="Widhalm J.R."/>
            <person name="Wisecaver J.H."/>
        </authorList>
    </citation>
    <scope>NUCLEOTIDE SEQUENCE</scope>
    <source>
        <strain evidence="2">ECLA1</strain>
    </source>
</reference>
<feature type="region of interest" description="Disordered" evidence="1">
    <location>
        <begin position="32"/>
        <end position="63"/>
    </location>
</feature>
<dbReference type="Proteomes" id="UP001283361">
    <property type="component" value="Unassembled WGS sequence"/>
</dbReference>
<gene>
    <name evidence="2" type="ORF">RRG08_049953</name>
</gene>
<comment type="caution">
    <text evidence="2">The sequence shown here is derived from an EMBL/GenBank/DDBJ whole genome shotgun (WGS) entry which is preliminary data.</text>
</comment>
<dbReference type="EMBL" id="JAWDGP010005507">
    <property type="protein sequence ID" value="KAK3756473.1"/>
    <property type="molecule type" value="Genomic_DNA"/>
</dbReference>
<evidence type="ECO:0000256" key="1">
    <source>
        <dbReference type="SAM" id="MobiDB-lite"/>
    </source>
</evidence>
<accession>A0AAE0YSM4</accession>
<evidence type="ECO:0000313" key="2">
    <source>
        <dbReference type="EMBL" id="KAK3756473.1"/>
    </source>
</evidence>
<proteinExistence type="predicted"/>